<dbReference type="AlphaFoldDB" id="A0A7S3V049"/>
<protein>
    <recommendedName>
        <fullName evidence="3">Mob1/phocein family protein</fullName>
    </recommendedName>
</protein>
<sequence>MAETQKEKDWNTGGASGDVSIPHCPEGEDLNEYIASSTIAFYNDLVLLYESVIVDSREKYTRPGQGFPPGFIYYWTEDAESGEEVPAVPAPGYMEKCLNWIDQAFNDETVFPTDATIDWPTDFLDNHICRIFTYMFRTFAILYHCHYELLVQNKVANLLNTTLKHFVFFSIRYNLLIDEEELLALATPVEKIKKEYIKAWNKSSIKRKISQNAKKTLKTT</sequence>
<dbReference type="Gene3D" id="1.20.140.30">
    <property type="entry name" value="MOB kinase activator"/>
    <property type="match status" value="1"/>
</dbReference>
<dbReference type="Pfam" id="PF03637">
    <property type="entry name" value="Mob1_phocein"/>
    <property type="match status" value="1"/>
</dbReference>
<dbReference type="InterPro" id="IPR005301">
    <property type="entry name" value="MOB_kinase_act_fam"/>
</dbReference>
<evidence type="ECO:0000313" key="2">
    <source>
        <dbReference type="EMBL" id="CAE0442693.1"/>
    </source>
</evidence>
<evidence type="ECO:0008006" key="3">
    <source>
        <dbReference type="Google" id="ProtNLM"/>
    </source>
</evidence>
<dbReference type="EMBL" id="HBIN01016820">
    <property type="protein sequence ID" value="CAE0442693.1"/>
    <property type="molecule type" value="Transcribed_RNA"/>
</dbReference>
<gene>
    <name evidence="2" type="ORF">ASTO00021_LOCUS12803</name>
</gene>
<feature type="compositionally biased region" description="Basic and acidic residues" evidence="1">
    <location>
        <begin position="1"/>
        <end position="10"/>
    </location>
</feature>
<organism evidence="2">
    <name type="scientific">Aplanochytrium stocchinoi</name>
    <dbReference type="NCBI Taxonomy" id="215587"/>
    <lineage>
        <taxon>Eukaryota</taxon>
        <taxon>Sar</taxon>
        <taxon>Stramenopiles</taxon>
        <taxon>Bigyra</taxon>
        <taxon>Labyrinthulomycetes</taxon>
        <taxon>Thraustochytrida</taxon>
        <taxon>Thraustochytriidae</taxon>
        <taxon>Aplanochytrium</taxon>
    </lineage>
</organism>
<dbReference type="SUPFAM" id="SSF101152">
    <property type="entry name" value="Mob1/phocein"/>
    <property type="match status" value="1"/>
</dbReference>
<dbReference type="SMART" id="SM01388">
    <property type="entry name" value="Mob1_phocein"/>
    <property type="match status" value="1"/>
</dbReference>
<feature type="region of interest" description="Disordered" evidence="1">
    <location>
        <begin position="1"/>
        <end position="22"/>
    </location>
</feature>
<reference evidence="2" key="1">
    <citation type="submission" date="2021-01" db="EMBL/GenBank/DDBJ databases">
        <authorList>
            <person name="Corre E."/>
            <person name="Pelletier E."/>
            <person name="Niang G."/>
            <person name="Scheremetjew M."/>
            <person name="Finn R."/>
            <person name="Kale V."/>
            <person name="Holt S."/>
            <person name="Cochrane G."/>
            <person name="Meng A."/>
            <person name="Brown T."/>
            <person name="Cohen L."/>
        </authorList>
    </citation>
    <scope>NUCLEOTIDE SEQUENCE</scope>
    <source>
        <strain evidence="2">GSBS06</strain>
    </source>
</reference>
<dbReference type="InterPro" id="IPR036703">
    <property type="entry name" value="MOB_kinase_act_sf"/>
</dbReference>
<dbReference type="PANTHER" id="PTHR22599">
    <property type="entry name" value="MPS ONE BINDER KINASE ACTIVATOR-LIKE MOB"/>
    <property type="match status" value="1"/>
</dbReference>
<name>A0A7S3V049_9STRA</name>
<proteinExistence type="predicted"/>
<evidence type="ECO:0000256" key="1">
    <source>
        <dbReference type="SAM" id="MobiDB-lite"/>
    </source>
</evidence>
<accession>A0A7S3V049</accession>